<name>M5U3A0_9BACT</name>
<feature type="transmembrane region" description="Helical" evidence="2">
    <location>
        <begin position="269"/>
        <end position="292"/>
    </location>
</feature>
<dbReference type="PATRIC" id="fig|1263870.3.peg.6616"/>
<feature type="transmembrane region" description="Helical" evidence="2">
    <location>
        <begin position="78"/>
        <end position="98"/>
    </location>
</feature>
<feature type="transmembrane region" description="Helical" evidence="2">
    <location>
        <begin position="408"/>
        <end position="432"/>
    </location>
</feature>
<keyword evidence="2" id="KW-0812">Transmembrane</keyword>
<feature type="transmembrane region" description="Helical" evidence="2">
    <location>
        <begin position="335"/>
        <end position="355"/>
    </location>
</feature>
<dbReference type="InterPro" id="IPR025291">
    <property type="entry name" value="DUF4153"/>
</dbReference>
<evidence type="ECO:0000313" key="3">
    <source>
        <dbReference type="EMBL" id="EMI52336.1"/>
    </source>
</evidence>
<feature type="region of interest" description="Disordered" evidence="1">
    <location>
        <begin position="1"/>
        <end position="68"/>
    </location>
</feature>
<feature type="transmembrane region" description="Helical" evidence="2">
    <location>
        <begin position="438"/>
        <end position="461"/>
    </location>
</feature>
<accession>M5U3A0</accession>
<feature type="transmembrane region" description="Helical" evidence="2">
    <location>
        <begin position="375"/>
        <end position="396"/>
    </location>
</feature>
<evidence type="ECO:0000256" key="1">
    <source>
        <dbReference type="SAM" id="MobiDB-lite"/>
    </source>
</evidence>
<evidence type="ECO:0000256" key="2">
    <source>
        <dbReference type="SAM" id="Phobius"/>
    </source>
</evidence>
<dbReference type="RefSeq" id="WP_008687945.1">
    <property type="nucleotide sequence ID" value="NZ_ANOH01000437.1"/>
</dbReference>
<keyword evidence="4" id="KW-1185">Reference proteome</keyword>
<keyword evidence="2" id="KW-1133">Transmembrane helix</keyword>
<reference evidence="3 4" key="1">
    <citation type="journal article" date="2013" name="Mar. Genomics">
        <title>Expression of sulfatases in Rhodopirellula baltica and the diversity of sulfatases in the genus Rhodopirellula.</title>
        <authorList>
            <person name="Wegner C.E."/>
            <person name="Richter-Heitmann T."/>
            <person name="Klindworth A."/>
            <person name="Klockow C."/>
            <person name="Richter M."/>
            <person name="Achstetter T."/>
            <person name="Glockner F.O."/>
            <person name="Harder J."/>
        </authorList>
    </citation>
    <scope>NUCLEOTIDE SEQUENCE [LARGE SCALE GENOMIC DNA]</scope>
    <source>
        <strain evidence="3 4">SM41</strain>
    </source>
</reference>
<feature type="transmembrane region" description="Helical" evidence="2">
    <location>
        <begin position="137"/>
        <end position="158"/>
    </location>
</feature>
<feature type="transmembrane region" description="Helical" evidence="2">
    <location>
        <begin position="227"/>
        <end position="249"/>
    </location>
</feature>
<gene>
    <name evidence="3" type="ORF">RSSM_06242</name>
</gene>
<protein>
    <submittedName>
        <fullName evidence="3">Putative membrane protein</fullName>
    </submittedName>
</protein>
<feature type="compositionally biased region" description="Polar residues" evidence="1">
    <location>
        <begin position="52"/>
        <end position="68"/>
    </location>
</feature>
<comment type="caution">
    <text evidence="3">The sequence shown here is derived from an EMBL/GenBank/DDBJ whole genome shotgun (WGS) entry which is preliminary data.</text>
</comment>
<feature type="transmembrane region" description="Helical" evidence="2">
    <location>
        <begin position="165"/>
        <end position="183"/>
    </location>
</feature>
<feature type="transmembrane region" description="Helical" evidence="2">
    <location>
        <begin position="468"/>
        <end position="487"/>
    </location>
</feature>
<dbReference type="EMBL" id="ANOH01000437">
    <property type="protein sequence ID" value="EMI52336.1"/>
    <property type="molecule type" value="Genomic_DNA"/>
</dbReference>
<feature type="compositionally biased region" description="Acidic residues" evidence="1">
    <location>
        <begin position="1"/>
        <end position="13"/>
    </location>
</feature>
<dbReference type="Pfam" id="PF13687">
    <property type="entry name" value="DUF4153"/>
    <property type="match status" value="1"/>
</dbReference>
<dbReference type="Proteomes" id="UP000011885">
    <property type="component" value="Unassembled WGS sequence"/>
</dbReference>
<feature type="compositionally biased region" description="Polar residues" evidence="1">
    <location>
        <begin position="23"/>
        <end position="41"/>
    </location>
</feature>
<feature type="transmembrane region" description="Helical" evidence="2">
    <location>
        <begin position="189"/>
        <end position="206"/>
    </location>
</feature>
<feature type="transmembrane region" description="Helical" evidence="2">
    <location>
        <begin position="105"/>
        <end position="125"/>
    </location>
</feature>
<proteinExistence type="predicted"/>
<organism evidence="3 4">
    <name type="scientific">Rhodopirellula sallentina SM41</name>
    <dbReference type="NCBI Taxonomy" id="1263870"/>
    <lineage>
        <taxon>Bacteria</taxon>
        <taxon>Pseudomonadati</taxon>
        <taxon>Planctomycetota</taxon>
        <taxon>Planctomycetia</taxon>
        <taxon>Pirellulales</taxon>
        <taxon>Pirellulaceae</taxon>
        <taxon>Rhodopirellula</taxon>
    </lineage>
</organism>
<evidence type="ECO:0000313" key="4">
    <source>
        <dbReference type="Proteomes" id="UP000011885"/>
    </source>
</evidence>
<dbReference type="AlphaFoldDB" id="M5U3A0"/>
<sequence>MSNETDEPGSEPDNEAKVDKFNSGESDTNEGSTIKASANEASTDEPSGDSAIETTSSQHEAASDELNSPGQPAFTESAFAMLVEIAALAVWTLAADLFVFRARGYFAIAAFFLVGLGTLIILHLVRSKWSNRDKAPFSLATTGFATWASGAFLLIVIVRLFWSGSVVTSVAASFVFCSLVLSLSGWLPTLSRTLTLLALSPYFGMDRIPRLQKLRRGGTLDRHPGQWLSFAIPLVAVVVFGGIFVMANPDLVQQFGDWIGSFSGRLFDFLAQVSFWEFPFCVLAFFVGAGLLRPLARNTSRWITLLFSVGESHPTTDSPESTETQSQWYPPFRNMLLALIALFAAYLVFEFKTLWGREFPDGFYYAGYAHEGAAWLTVALALATFTLSLIFHHDMFRDPRVVSLRKLAWVWSAMNLILALAVYNRLCIYVGYNGMTRLRTIGFFGITLVSIGFVLVIIKILRRHSFPWLIQSQLTAFAIAVVLYSVFPVDYIVHRYNTNRVAAGYLKPSVMVAVKPIDDEGVFPLIDLIDHPDAIIREGVRAMLASRQLDIESYSRDTPWSWDRYQYCKTLLYRRLMEHQPKWSAYIDDADRRQIAMEDFQSYAMQWY</sequence>
<keyword evidence="2" id="KW-0472">Membrane</keyword>